<dbReference type="PROSITE" id="PS50005">
    <property type="entry name" value="TPR"/>
    <property type="match status" value="1"/>
</dbReference>
<comment type="caution">
    <text evidence="2">The sequence shown here is derived from an EMBL/GenBank/DDBJ whole genome shotgun (WGS) entry which is preliminary data.</text>
</comment>
<dbReference type="Gene3D" id="3.40.50.300">
    <property type="entry name" value="P-loop containing nucleotide triphosphate hydrolases"/>
    <property type="match status" value="1"/>
</dbReference>
<dbReference type="PANTHER" id="PTHR47691:SF3">
    <property type="entry name" value="HTH-TYPE TRANSCRIPTIONAL REGULATOR RV0890C-RELATED"/>
    <property type="match status" value="1"/>
</dbReference>
<gene>
    <name evidence="2" type="ORF">H4696_008603</name>
</gene>
<dbReference type="SUPFAM" id="SSF52540">
    <property type="entry name" value="P-loop containing nucleoside triphosphate hydrolases"/>
    <property type="match status" value="1"/>
</dbReference>
<dbReference type="PANTHER" id="PTHR47691">
    <property type="entry name" value="REGULATOR-RELATED"/>
    <property type="match status" value="1"/>
</dbReference>
<dbReference type="Gene3D" id="1.25.40.10">
    <property type="entry name" value="Tetratricopeptide repeat domain"/>
    <property type="match status" value="2"/>
</dbReference>
<dbReference type="InterPro" id="IPR027417">
    <property type="entry name" value="P-loop_NTPase"/>
</dbReference>
<evidence type="ECO:0000313" key="2">
    <source>
        <dbReference type="EMBL" id="MBE1501503.1"/>
    </source>
</evidence>
<evidence type="ECO:0000313" key="3">
    <source>
        <dbReference type="Proteomes" id="UP000631670"/>
    </source>
</evidence>
<dbReference type="PRINTS" id="PR00364">
    <property type="entry name" value="DISEASERSIST"/>
</dbReference>
<dbReference type="Proteomes" id="UP000631670">
    <property type="component" value="Unassembled WGS sequence"/>
</dbReference>
<organism evidence="2 3">
    <name type="scientific">Amycolatopsis lexingtonensis</name>
    <dbReference type="NCBI Taxonomy" id="218822"/>
    <lineage>
        <taxon>Bacteria</taxon>
        <taxon>Bacillati</taxon>
        <taxon>Actinomycetota</taxon>
        <taxon>Actinomycetes</taxon>
        <taxon>Pseudonocardiales</taxon>
        <taxon>Pseudonocardiaceae</taxon>
        <taxon>Amycolatopsis</taxon>
    </lineage>
</organism>
<proteinExistence type="predicted"/>
<dbReference type="SUPFAM" id="SSF48452">
    <property type="entry name" value="TPR-like"/>
    <property type="match status" value="2"/>
</dbReference>
<dbReference type="SMART" id="SM00028">
    <property type="entry name" value="TPR"/>
    <property type="match status" value="6"/>
</dbReference>
<accession>A0ABR9IE91</accession>
<dbReference type="InterPro" id="IPR019734">
    <property type="entry name" value="TPR_rpt"/>
</dbReference>
<keyword evidence="3" id="KW-1185">Reference proteome</keyword>
<dbReference type="Pfam" id="PF13424">
    <property type="entry name" value="TPR_12"/>
    <property type="match status" value="2"/>
</dbReference>
<dbReference type="InterPro" id="IPR029787">
    <property type="entry name" value="Nucleotide_cyclase"/>
</dbReference>
<dbReference type="EMBL" id="JADBEG010000001">
    <property type="protein sequence ID" value="MBE1501503.1"/>
    <property type="molecule type" value="Genomic_DNA"/>
</dbReference>
<dbReference type="Gene3D" id="3.30.70.1230">
    <property type="entry name" value="Nucleotide cyclase"/>
    <property type="match status" value="1"/>
</dbReference>
<reference evidence="2 3" key="1">
    <citation type="submission" date="2020-10" db="EMBL/GenBank/DDBJ databases">
        <title>Sequencing the genomes of 1000 actinobacteria strains.</title>
        <authorList>
            <person name="Klenk H.-P."/>
        </authorList>
    </citation>
    <scope>NUCLEOTIDE SEQUENCE [LARGE SCALE GENOMIC DNA]</scope>
    <source>
        <strain evidence="2 3">DSM 44653</strain>
    </source>
</reference>
<evidence type="ECO:0000256" key="1">
    <source>
        <dbReference type="PROSITE-ProRule" id="PRU00339"/>
    </source>
</evidence>
<dbReference type="InterPro" id="IPR011990">
    <property type="entry name" value="TPR-like_helical_dom_sf"/>
</dbReference>
<feature type="repeat" description="TPR" evidence="1">
    <location>
        <begin position="695"/>
        <end position="728"/>
    </location>
</feature>
<keyword evidence="1" id="KW-0802">TPR repeat</keyword>
<dbReference type="RefSeq" id="WP_086862479.1">
    <property type="nucleotide sequence ID" value="NZ_JADBEG010000001.1"/>
</dbReference>
<sequence length="984" mass="106964">MDIEGYGHRGRTTPHRLVARQGLDLALRRAFTEVGVPWFDCKHESTGDGALVLVPAQILKGLFVEVLSVALARELRRHNDTHRAEERIRLRMALHAGEVAYDDQGATGPAINQTFRLIEAPPLKAALAESPGVLALIVSTWFFDEVVRSSTIVDASTFRPAKVAVKETVTVGWISLPDHPYPPSTAELVPVDAEQPEAAGFPAPVSGRSTLPRDLPAFTGRGQELAELTAKVSTAAGQGTLGMAVHVVDGMPGIGKTTFAVRAAYQLAGYFPDGQVFLELHGHSPGRAPVDPGDALASLLHLWGVPAIDIPVGLDDRARLWREKLAGRKILLLLDDAVGDEQVRPLLPGSPGSLVLVTSRRRIESVADAGPVSLRTLPPQDAAAMFERYTGAHHHDHRAVAELMAMCGYLPLAITLTAGRLRNHPCWTPGRLAADLRCSRNRLTVLRAGNRTVSAAFDLSYRDLSPAEKRLFRRLGSHPGTQIEARAAAALDGEDPEPTGDRLDALYLDHLLEEVAPGRYRLHDLTRAYSLTLSTEDGDDKALERLLDYYLYAVRSATRFVATRGPRPEIAAKAPAGTHEFETEAEAIAWLSAERANLGACITYAAVHDHLHRAAELAVTLHPYLEQHGYWHDAHRIDQAVLAAEQAAGNLTDEAATRADLGRVQSLLGDYPAAVEDLIRARELYARSGDRLGEAAALTEIGFARMELSEYPEAIEYLTRARALYEKLENPFGVAGAVVSLASVQFRLGRHDAARADGERALALYVELGNRLGEALSLLCIGCTYGVCGDYVSAIEIFDQVLSLSRELGDRYTEARALNNLGRMHFERGNYGMADSCYSSAQIIYSRLDSRTREAVALNNLGRLHHAGGNFGLSLRYLKRAQVLFGDDRAWQAENLNNLGGLALAWPEAGDPGEFFRQALDQSRAIGIRLQEGRALEGLGRCSLRTADVADGAARLREALAVFDELKAPEAKVVRTALAKLADA</sequence>
<protein>
    <submittedName>
        <fullName evidence="2">Tetratricopeptide (TPR) repeat protein</fullName>
    </submittedName>
</protein>
<name>A0ABR9IE91_9PSEU</name>